<dbReference type="NCBIfam" id="TIGR00377">
    <property type="entry name" value="ant_ant_sig"/>
    <property type="match status" value="1"/>
</dbReference>
<protein>
    <recommendedName>
        <fullName evidence="4">Anti-sigma factor antagonist</fullName>
    </recommendedName>
</protein>
<dbReference type="Gene3D" id="3.40.50.2000">
    <property type="entry name" value="Glycogen Phosphorylase B"/>
    <property type="match status" value="2"/>
</dbReference>
<dbReference type="PANTHER" id="PTHR45947">
    <property type="entry name" value="SULFOQUINOVOSYL TRANSFERASE SQD2"/>
    <property type="match status" value="1"/>
</dbReference>
<organism evidence="6 7">
    <name type="scientific">Lentzea pudingi</name>
    <dbReference type="NCBI Taxonomy" id="1789439"/>
    <lineage>
        <taxon>Bacteria</taxon>
        <taxon>Bacillati</taxon>
        <taxon>Actinomycetota</taxon>
        <taxon>Actinomycetes</taxon>
        <taxon>Pseudonocardiales</taxon>
        <taxon>Pseudonocardiaceae</taxon>
        <taxon>Lentzea</taxon>
    </lineage>
</organism>
<dbReference type="InterPro" id="IPR050194">
    <property type="entry name" value="Glycosyltransferase_grp1"/>
</dbReference>
<evidence type="ECO:0000256" key="1">
    <source>
        <dbReference type="ARBA" id="ARBA00009013"/>
    </source>
</evidence>
<accession>A0ABQ2HXT2</accession>
<dbReference type="InterPro" id="IPR036513">
    <property type="entry name" value="STAS_dom_sf"/>
</dbReference>
<evidence type="ECO:0000256" key="2">
    <source>
        <dbReference type="ARBA" id="ARBA00022676"/>
    </source>
</evidence>
<dbReference type="PROSITE" id="PS50801">
    <property type="entry name" value="STAS"/>
    <property type="match status" value="1"/>
</dbReference>
<dbReference type="Pfam" id="PF01740">
    <property type="entry name" value="STAS"/>
    <property type="match status" value="1"/>
</dbReference>
<dbReference type="SUPFAM" id="SSF52091">
    <property type="entry name" value="SpoIIaa-like"/>
    <property type="match status" value="1"/>
</dbReference>
<evidence type="ECO:0000256" key="3">
    <source>
        <dbReference type="ARBA" id="ARBA00022679"/>
    </source>
</evidence>
<dbReference type="SUPFAM" id="SSF53756">
    <property type="entry name" value="UDP-Glycosyltransferase/glycogen phosphorylase"/>
    <property type="match status" value="1"/>
</dbReference>
<gene>
    <name evidence="6" type="ORF">GCM10011609_33070</name>
</gene>
<name>A0ABQ2HXT2_9PSEU</name>
<dbReference type="InterPro" id="IPR001296">
    <property type="entry name" value="Glyco_trans_1"/>
</dbReference>
<feature type="domain" description="STAS" evidence="5">
    <location>
        <begin position="31"/>
        <end position="131"/>
    </location>
</feature>
<comment type="caution">
    <text evidence="6">The sequence shown here is derived from an EMBL/GenBank/DDBJ whole genome shotgun (WGS) entry which is preliminary data.</text>
</comment>
<keyword evidence="7" id="KW-1185">Reference proteome</keyword>
<evidence type="ECO:0000313" key="7">
    <source>
        <dbReference type="Proteomes" id="UP000597656"/>
    </source>
</evidence>
<evidence type="ECO:0000313" key="6">
    <source>
        <dbReference type="EMBL" id="GGM92978.1"/>
    </source>
</evidence>
<dbReference type="InterPro" id="IPR003658">
    <property type="entry name" value="Anti-sigma_ant"/>
</dbReference>
<dbReference type="InterPro" id="IPR028098">
    <property type="entry name" value="Glyco_trans_4-like_N"/>
</dbReference>
<evidence type="ECO:0000259" key="5">
    <source>
        <dbReference type="PROSITE" id="PS50801"/>
    </source>
</evidence>
<keyword evidence="3" id="KW-0808">Transferase</keyword>
<comment type="similarity">
    <text evidence="1 4">Belongs to the anti-sigma-factor antagonist family.</text>
</comment>
<evidence type="ECO:0000256" key="4">
    <source>
        <dbReference type="RuleBase" id="RU003749"/>
    </source>
</evidence>
<sequence>MTSRHKGAIEMRDPLFDVPEDWSVGTTLDGGISIVSVAGEVDLSTAPALVAELAAQVETCPHAVVVDLGQVSYFSSSGINALMEIQQHARSRDIPLHLVTPGAHITRTLQVAGLAENFSRHETLSDAIRVARRAGRASMRIALVSEQASPLADDLGQGTHVAQLAAALRGLGHEVVVYTRRDDPRAPDRVRTEDGYEVVHVPAGPARRLTEDEVVPHLEEFAQFLAQRWRSRPPDIAHTHHWTSGLAAAIGSRRTWIPVVHSYNAVSAQEIQQRADVERLVARKASWVVAASSPEASEMWRQGVRRIQVSMIPSGVDVEHFHPDGPVAARGALQRLVTVGKFFRGTDFADIIACLPALETVELVIAGDNPRSSTVAQELRELAHDLGVRDRVTFAGEVPRARMPVLLRSADVVVCVPTAEPYGLVALQAMACGVPVVATAVGALEDIVVHNITGLHVPPREPRVLARTLRRLLADQTLREELGIAARDRVMARYARDKLGQEVLAVYERVDRAASARPDHQGSD</sequence>
<proteinExistence type="inferred from homology"/>
<dbReference type="CDD" id="cd07043">
    <property type="entry name" value="STAS_anti-anti-sigma_factors"/>
    <property type="match status" value="1"/>
</dbReference>
<dbReference type="Pfam" id="PF13579">
    <property type="entry name" value="Glyco_trans_4_4"/>
    <property type="match status" value="1"/>
</dbReference>
<dbReference type="PANTHER" id="PTHR45947:SF3">
    <property type="entry name" value="SULFOQUINOVOSYL TRANSFERASE SQD2"/>
    <property type="match status" value="1"/>
</dbReference>
<dbReference type="EMBL" id="BMNC01000004">
    <property type="protein sequence ID" value="GGM92978.1"/>
    <property type="molecule type" value="Genomic_DNA"/>
</dbReference>
<keyword evidence="2" id="KW-0328">Glycosyltransferase</keyword>
<dbReference type="Gene3D" id="3.30.750.24">
    <property type="entry name" value="STAS domain"/>
    <property type="match status" value="1"/>
</dbReference>
<dbReference type="Pfam" id="PF00534">
    <property type="entry name" value="Glycos_transf_1"/>
    <property type="match status" value="1"/>
</dbReference>
<reference evidence="7" key="1">
    <citation type="journal article" date="2019" name="Int. J. Syst. Evol. Microbiol.">
        <title>The Global Catalogue of Microorganisms (GCM) 10K type strain sequencing project: providing services to taxonomists for standard genome sequencing and annotation.</title>
        <authorList>
            <consortium name="The Broad Institute Genomics Platform"/>
            <consortium name="The Broad Institute Genome Sequencing Center for Infectious Disease"/>
            <person name="Wu L."/>
            <person name="Ma J."/>
        </authorList>
    </citation>
    <scope>NUCLEOTIDE SEQUENCE [LARGE SCALE GENOMIC DNA]</scope>
    <source>
        <strain evidence="7">CGMCC 4.7319</strain>
    </source>
</reference>
<dbReference type="InterPro" id="IPR002645">
    <property type="entry name" value="STAS_dom"/>
</dbReference>
<dbReference type="Proteomes" id="UP000597656">
    <property type="component" value="Unassembled WGS sequence"/>
</dbReference>